<reference evidence="9 10" key="1">
    <citation type="submission" date="2015-07" db="EMBL/GenBank/DDBJ databases">
        <title>Fjat-14205 dsm 2895.</title>
        <authorList>
            <person name="Liu B."/>
            <person name="Wang J."/>
            <person name="Zhu Y."/>
            <person name="Liu G."/>
            <person name="Chen Q."/>
            <person name="Chen Z."/>
            <person name="Lan J."/>
            <person name="Che J."/>
            <person name="Ge C."/>
            <person name="Shi H."/>
            <person name="Pan Z."/>
            <person name="Liu X."/>
        </authorList>
    </citation>
    <scope>NUCLEOTIDE SEQUENCE [LARGE SCALE GENOMIC DNA]</scope>
    <source>
        <strain evidence="9 10">DSM 2895</strain>
    </source>
</reference>
<evidence type="ECO:0000256" key="1">
    <source>
        <dbReference type="ARBA" id="ARBA00001954"/>
    </source>
</evidence>
<dbReference type="AlphaFoldDB" id="A0A0D1Y8I2"/>
<accession>A0A0D1Y8I2</accession>
<dbReference type="InterPro" id="IPR036329">
    <property type="entry name" value="Aro-AA_hydroxylase_C_sf"/>
</dbReference>
<dbReference type="Pfam" id="PF00351">
    <property type="entry name" value="Biopterin_H"/>
    <property type="match status" value="2"/>
</dbReference>
<dbReference type="Gene3D" id="1.10.800.10">
    <property type="entry name" value="Aromatic amino acid hydroxylase"/>
    <property type="match status" value="1"/>
</dbReference>
<dbReference type="InterPro" id="IPR036951">
    <property type="entry name" value="ArAA_hydroxylase_sf"/>
</dbReference>
<dbReference type="PROSITE" id="PS51410">
    <property type="entry name" value="BH4_AAA_HYDROXYL_2"/>
    <property type="match status" value="1"/>
</dbReference>
<name>A0A0D1Y8I2_ANEMI</name>
<evidence type="ECO:0000256" key="2">
    <source>
        <dbReference type="ARBA" id="ARBA00009712"/>
    </source>
</evidence>
<dbReference type="EMBL" id="LGUG01000009">
    <property type="protein sequence ID" value="KON90772.1"/>
    <property type="molecule type" value="Genomic_DNA"/>
</dbReference>
<evidence type="ECO:0000259" key="8">
    <source>
        <dbReference type="PROSITE" id="PS51410"/>
    </source>
</evidence>
<dbReference type="Proteomes" id="UP000037269">
    <property type="component" value="Unassembled WGS sequence"/>
</dbReference>
<dbReference type="GO" id="GO:0009072">
    <property type="term" value="P:aromatic amino acid metabolic process"/>
    <property type="evidence" value="ECO:0007669"/>
    <property type="project" value="InterPro"/>
</dbReference>
<dbReference type="GO" id="GO:0016714">
    <property type="term" value="F:oxidoreductase activity, acting on paired donors, with incorporation or reduction of molecular oxygen, reduced pteridine as one donor, and incorporation of one atom of oxygen"/>
    <property type="evidence" value="ECO:0007669"/>
    <property type="project" value="InterPro"/>
</dbReference>
<protein>
    <submittedName>
        <fullName evidence="9">Phenylalanine 4-monooxygenase</fullName>
    </submittedName>
</protein>
<keyword evidence="10" id="KW-1185">Reference proteome</keyword>
<evidence type="ECO:0000256" key="4">
    <source>
        <dbReference type="ARBA" id="ARBA00023002"/>
    </source>
</evidence>
<keyword evidence="3 7" id="KW-0479">Metal-binding</keyword>
<keyword evidence="5 7" id="KW-0408">Iron</keyword>
<dbReference type="OrthoDB" id="9780502at2"/>
<feature type="binding site" evidence="7">
    <location>
        <position position="121"/>
    </location>
    <ligand>
        <name>Fe cation</name>
        <dbReference type="ChEBI" id="CHEBI:24875"/>
    </ligand>
</feature>
<evidence type="ECO:0000256" key="3">
    <source>
        <dbReference type="ARBA" id="ARBA00022723"/>
    </source>
</evidence>
<dbReference type="GO" id="GO:0005506">
    <property type="term" value="F:iron ion binding"/>
    <property type="evidence" value="ECO:0007669"/>
    <property type="project" value="InterPro"/>
</dbReference>
<dbReference type="InterPro" id="IPR019774">
    <property type="entry name" value="Aromatic-AA_hydroxylase_C"/>
</dbReference>
<sequence>MMNIPSHLREFIVDQEYEKYTPINQAVWRYVMRQNRAFLGERAHAAYIDGLRSTGIDVESIPRIEAMNECLSKYGWGAVTIDGFLSSAAFMDFQAHGILPIATDIRTHEHIAYTPAPDILHEAAGHAPILKDKKYASFVKLIGALGAKAMSTKEDYDLYEAIRYLSMLKEDPMATPKQVTEAEERLREAQEAIIEVSEIQLVSRLYWWTVEYGLIGTIDNPQIYGAGLLSSVGESKRCLKPDVKKLPFSLDACIETGYDITDYQPQLFVCRDFDELIYAVKELEKRLACSRGGTESLMKALKSENISTAVYTSGLQVTGVITGLEYDDNDEAIYMQLTGPAALATDNKELPGHGKDYHKDGFGSPIGYLKGSTIPLEEWSDEQVSVYGIVDGSKTELEFESGIHVAGTVKYVQRHQGKIILIGFQNCTVKTSDGKTLFKPEWGTYDMAVGARISSVFSGAADREKFSAHTDKKSLLTKASPQWNEREQKLHEMYQKVRAIRESDTNIERTERELVTIVEALDIEYPEDWLLRLEILEITTQRNIMSDIKSRLHMQLKRLAEQPENKELIENGLMLLSASDSTEQPV</sequence>
<dbReference type="NCBIfam" id="NF010657">
    <property type="entry name" value="PRK14056.1"/>
    <property type="match status" value="1"/>
</dbReference>
<feature type="domain" description="Biopterin-dependent aromatic amino acid hydroxylase family profile" evidence="8">
    <location>
        <begin position="1"/>
        <end position="335"/>
    </location>
</feature>
<dbReference type="PANTHER" id="PTHR11473:SF24">
    <property type="entry name" value="PHENYLALANINE-4-HYDROXYLASE"/>
    <property type="match status" value="1"/>
</dbReference>
<evidence type="ECO:0000313" key="10">
    <source>
        <dbReference type="Proteomes" id="UP000037269"/>
    </source>
</evidence>
<dbReference type="SUPFAM" id="SSF56534">
    <property type="entry name" value="Aromatic aminoacid monoxygenases, catalytic and oligomerization domains"/>
    <property type="match status" value="1"/>
</dbReference>
<comment type="caution">
    <text evidence="9">The sequence shown here is derived from an EMBL/GenBank/DDBJ whole genome shotgun (WGS) entry which is preliminary data.</text>
</comment>
<keyword evidence="4" id="KW-0560">Oxidoreductase</keyword>
<comment type="cofactor">
    <cofactor evidence="1 7">
        <name>Fe(2+)</name>
        <dbReference type="ChEBI" id="CHEBI:29033"/>
    </cofactor>
</comment>
<dbReference type="PATRIC" id="fig|47500.8.peg.7197"/>
<comment type="similarity">
    <text evidence="2">Belongs to the biopterin-dependent aromatic amino acid hydroxylase family.</text>
</comment>
<dbReference type="PANTHER" id="PTHR11473">
    <property type="entry name" value="AROMATIC AMINO ACID HYDROXYLASE"/>
    <property type="match status" value="1"/>
</dbReference>
<gene>
    <name evidence="9" type="ORF">AF333_27400</name>
</gene>
<feature type="binding site" evidence="7">
    <location>
        <position position="211"/>
    </location>
    <ligand>
        <name>Fe cation</name>
        <dbReference type="ChEBI" id="CHEBI:24875"/>
    </ligand>
</feature>
<keyword evidence="6 9" id="KW-0503">Monooxygenase</keyword>
<dbReference type="CDD" id="cd00361">
    <property type="entry name" value="arom_aa_hydroxylase"/>
    <property type="match status" value="1"/>
</dbReference>
<evidence type="ECO:0000256" key="5">
    <source>
        <dbReference type="ARBA" id="ARBA00023004"/>
    </source>
</evidence>
<evidence type="ECO:0000256" key="7">
    <source>
        <dbReference type="PIRSR" id="PIRSR601273-2"/>
    </source>
</evidence>
<evidence type="ECO:0000313" key="9">
    <source>
        <dbReference type="EMBL" id="KON90772.1"/>
    </source>
</evidence>
<dbReference type="STRING" id="47500.AF333_27400"/>
<dbReference type="InterPro" id="IPR001273">
    <property type="entry name" value="ArAA_hydroxylase"/>
</dbReference>
<proteinExistence type="inferred from homology"/>
<feature type="binding site" evidence="7">
    <location>
        <position position="126"/>
    </location>
    <ligand>
        <name>Fe cation</name>
        <dbReference type="ChEBI" id="CHEBI:24875"/>
    </ligand>
</feature>
<evidence type="ECO:0000256" key="6">
    <source>
        <dbReference type="ARBA" id="ARBA00023033"/>
    </source>
</evidence>
<organism evidence="9 10">
    <name type="scientific">Aneurinibacillus migulanus</name>
    <name type="common">Bacillus migulanus</name>
    <dbReference type="NCBI Taxonomy" id="47500"/>
    <lineage>
        <taxon>Bacteria</taxon>
        <taxon>Bacillati</taxon>
        <taxon>Bacillota</taxon>
        <taxon>Bacilli</taxon>
        <taxon>Bacillales</taxon>
        <taxon>Paenibacillaceae</taxon>
        <taxon>Aneurinibacillus group</taxon>
        <taxon>Aneurinibacillus</taxon>
    </lineage>
</organism>